<dbReference type="PANTHER" id="PTHR43798:SF33">
    <property type="entry name" value="HYDROLASE, PUTATIVE (AFU_ORTHOLOGUE AFUA_2G14860)-RELATED"/>
    <property type="match status" value="1"/>
</dbReference>
<sequence>MSFFELDGMKLFYELRGNPEGEETILFLNGVMASTNSWYVLSKPFEETGYQVLLHDFKGQLKSDKPQGPYTFNEHADEAVKLMDHLGIQKAHLVGTSYGGEVAMRLAMHYPERVQSMVVIDSTSEKTAVGSSFVSSWKSPALAGDGESFFNTLMPSIYGEKFIKENKEFLAQRAKATKGIGQDYLSGQVTLYDSFLQDVQMTKEELQSIKAPSLIVCGEQDILKTPEESLRIHHHISGSEYVTLPECGHVSIFEKPNEVTTLLLGFILKNKAK</sequence>
<gene>
    <name evidence="2" type="ORF">SAMN05421804_103208</name>
</gene>
<name>A0A1G8LWM7_9CLOT</name>
<evidence type="ECO:0000313" key="3">
    <source>
        <dbReference type="Proteomes" id="UP000183255"/>
    </source>
</evidence>
<reference evidence="2 3" key="1">
    <citation type="submission" date="2016-10" db="EMBL/GenBank/DDBJ databases">
        <authorList>
            <person name="de Groot N.N."/>
        </authorList>
    </citation>
    <scope>NUCLEOTIDE SEQUENCE [LARGE SCALE GENOMIC DNA]</scope>
    <source>
        <strain evidence="2 3">CGMCC 1.5058</strain>
    </source>
</reference>
<proteinExistence type="predicted"/>
<dbReference type="InterPro" id="IPR000073">
    <property type="entry name" value="AB_hydrolase_1"/>
</dbReference>
<dbReference type="SUPFAM" id="SSF53474">
    <property type="entry name" value="alpha/beta-Hydrolases"/>
    <property type="match status" value="1"/>
</dbReference>
<dbReference type="Pfam" id="PF00561">
    <property type="entry name" value="Abhydrolase_1"/>
    <property type="match status" value="1"/>
</dbReference>
<protein>
    <submittedName>
        <fullName evidence="2">Pimeloyl-ACP methyl ester carboxylesterase</fullName>
    </submittedName>
</protein>
<dbReference type="GO" id="GO:0016020">
    <property type="term" value="C:membrane"/>
    <property type="evidence" value="ECO:0007669"/>
    <property type="project" value="TreeGrafter"/>
</dbReference>
<organism evidence="2 3">
    <name type="scientific">Proteiniclasticum ruminis</name>
    <dbReference type="NCBI Taxonomy" id="398199"/>
    <lineage>
        <taxon>Bacteria</taxon>
        <taxon>Bacillati</taxon>
        <taxon>Bacillota</taxon>
        <taxon>Clostridia</taxon>
        <taxon>Eubacteriales</taxon>
        <taxon>Clostridiaceae</taxon>
        <taxon>Proteiniclasticum</taxon>
    </lineage>
</organism>
<dbReference type="PRINTS" id="PR00412">
    <property type="entry name" value="EPOXHYDRLASE"/>
</dbReference>
<dbReference type="RefSeq" id="WP_031575091.1">
    <property type="nucleotide sequence ID" value="NZ_FNDZ01000003.1"/>
</dbReference>
<dbReference type="Gene3D" id="3.40.50.1820">
    <property type="entry name" value="alpha/beta hydrolase"/>
    <property type="match status" value="1"/>
</dbReference>
<dbReference type="EMBL" id="FNDZ01000003">
    <property type="protein sequence ID" value="SDI60152.1"/>
    <property type="molecule type" value="Genomic_DNA"/>
</dbReference>
<dbReference type="Proteomes" id="UP000183255">
    <property type="component" value="Unassembled WGS sequence"/>
</dbReference>
<dbReference type="InterPro" id="IPR029058">
    <property type="entry name" value="AB_hydrolase_fold"/>
</dbReference>
<dbReference type="InterPro" id="IPR050266">
    <property type="entry name" value="AB_hydrolase_sf"/>
</dbReference>
<dbReference type="PRINTS" id="PR00111">
    <property type="entry name" value="ABHYDROLASE"/>
</dbReference>
<evidence type="ECO:0000313" key="2">
    <source>
        <dbReference type="EMBL" id="SDI60152.1"/>
    </source>
</evidence>
<accession>A0A1G8LWM7</accession>
<dbReference type="AlphaFoldDB" id="A0A1G8LWM7"/>
<dbReference type="PANTHER" id="PTHR43798">
    <property type="entry name" value="MONOACYLGLYCEROL LIPASE"/>
    <property type="match status" value="1"/>
</dbReference>
<feature type="domain" description="AB hydrolase-1" evidence="1">
    <location>
        <begin position="24"/>
        <end position="256"/>
    </location>
</feature>
<dbReference type="GO" id="GO:0003824">
    <property type="term" value="F:catalytic activity"/>
    <property type="evidence" value="ECO:0007669"/>
    <property type="project" value="InterPro"/>
</dbReference>
<evidence type="ECO:0000259" key="1">
    <source>
        <dbReference type="Pfam" id="PF00561"/>
    </source>
</evidence>
<dbReference type="InterPro" id="IPR000639">
    <property type="entry name" value="Epox_hydrolase-like"/>
</dbReference>